<dbReference type="Gene3D" id="3.90.226.10">
    <property type="entry name" value="2-enoyl-CoA Hydratase, Chain A, domain 1"/>
    <property type="match status" value="1"/>
</dbReference>
<sequence>MSEMAPGQAPELVVNGREAVITLRRPQVANRLEFSDLETIRGYLREVNAMEHVLVLHLRAEGRHFCSGFNIHSVGAGNIGEAFEALAGELETARPVTIAAVNGGVYGGATDLALACDFRYGVTHSQMFVPAAKLGLLFYQGGLHRYVSRLGVNVAKRLLLTGASFDAGQMRDCGFLDEVVEPARLEEVTGALGAQLGGMAPLALLGMKKHLTRIAAGRFDAVDYAQDLARADASDDLREGALAWQEKRAPAFKGC</sequence>
<name>A0A7W8P703_9BURK</name>
<dbReference type="PANTHER" id="PTHR11941">
    <property type="entry name" value="ENOYL-COA HYDRATASE-RELATED"/>
    <property type="match status" value="1"/>
</dbReference>
<dbReference type="GO" id="GO:0006635">
    <property type="term" value="P:fatty acid beta-oxidation"/>
    <property type="evidence" value="ECO:0007669"/>
    <property type="project" value="TreeGrafter"/>
</dbReference>
<dbReference type="EMBL" id="JACHDE010000008">
    <property type="protein sequence ID" value="MBB5402332.1"/>
    <property type="molecule type" value="Genomic_DNA"/>
</dbReference>
<dbReference type="InterPro" id="IPR029045">
    <property type="entry name" value="ClpP/crotonase-like_dom_sf"/>
</dbReference>
<dbReference type="RefSeq" id="WP_184227112.1">
    <property type="nucleotide sequence ID" value="NZ_JACHDE010000008.1"/>
</dbReference>
<dbReference type="AlphaFoldDB" id="A0A7W8P703"/>
<organism evidence="4 5">
    <name type="scientific">Paraburkholderia youngii</name>
    <dbReference type="NCBI Taxonomy" id="2782701"/>
    <lineage>
        <taxon>Bacteria</taxon>
        <taxon>Pseudomonadati</taxon>
        <taxon>Pseudomonadota</taxon>
        <taxon>Betaproteobacteria</taxon>
        <taxon>Burkholderiales</taxon>
        <taxon>Burkholderiaceae</taxon>
        <taxon>Paraburkholderia</taxon>
    </lineage>
</organism>
<comment type="caution">
    <text evidence="4">The sequence shown here is derived from an EMBL/GenBank/DDBJ whole genome shotgun (WGS) entry which is preliminary data.</text>
</comment>
<dbReference type="PROSITE" id="PS00166">
    <property type="entry name" value="ENOYL_COA_HYDRATASE"/>
    <property type="match status" value="1"/>
</dbReference>
<dbReference type="SUPFAM" id="SSF52096">
    <property type="entry name" value="ClpP/crotonase"/>
    <property type="match status" value="1"/>
</dbReference>
<keyword evidence="2" id="KW-0456">Lyase</keyword>
<dbReference type="InterPro" id="IPR001753">
    <property type="entry name" value="Enoyl-CoA_hydra/iso"/>
</dbReference>
<dbReference type="PANTHER" id="PTHR11941:SF54">
    <property type="entry name" value="ENOYL-COA HYDRATASE, MITOCHONDRIAL"/>
    <property type="match status" value="1"/>
</dbReference>
<dbReference type="Proteomes" id="UP000592820">
    <property type="component" value="Unassembled WGS sequence"/>
</dbReference>
<dbReference type="InterPro" id="IPR014748">
    <property type="entry name" value="Enoyl-CoA_hydra_C"/>
</dbReference>
<evidence type="ECO:0000313" key="5">
    <source>
        <dbReference type="Proteomes" id="UP000592820"/>
    </source>
</evidence>
<evidence type="ECO:0000256" key="1">
    <source>
        <dbReference type="ARBA" id="ARBA00005254"/>
    </source>
</evidence>
<evidence type="ECO:0000256" key="3">
    <source>
        <dbReference type="RuleBase" id="RU003707"/>
    </source>
</evidence>
<reference evidence="4 5" key="1">
    <citation type="submission" date="2020-08" db="EMBL/GenBank/DDBJ databases">
        <title>Genomic Encyclopedia of Type Strains, Phase IV (KMG-V): Genome sequencing to study the core and pangenomes of soil and plant-associated prokaryotes.</title>
        <authorList>
            <person name="Whitman W."/>
        </authorList>
    </citation>
    <scope>NUCLEOTIDE SEQUENCE [LARGE SCALE GENOMIC DNA]</scope>
    <source>
        <strain evidence="4 5">JPY162</strain>
    </source>
</reference>
<dbReference type="InterPro" id="IPR018376">
    <property type="entry name" value="Enoyl-CoA_hyd/isom_CS"/>
</dbReference>
<evidence type="ECO:0000313" key="4">
    <source>
        <dbReference type="EMBL" id="MBB5402332.1"/>
    </source>
</evidence>
<dbReference type="Pfam" id="PF00378">
    <property type="entry name" value="ECH_1"/>
    <property type="match status" value="1"/>
</dbReference>
<gene>
    <name evidence="4" type="ORF">HDG41_004418</name>
</gene>
<dbReference type="Gene3D" id="1.10.12.10">
    <property type="entry name" value="Lyase 2-enoyl-coa Hydratase, Chain A, domain 2"/>
    <property type="match status" value="1"/>
</dbReference>
<proteinExistence type="inferred from homology"/>
<evidence type="ECO:0000256" key="2">
    <source>
        <dbReference type="ARBA" id="ARBA00023239"/>
    </source>
</evidence>
<comment type="similarity">
    <text evidence="1 3">Belongs to the enoyl-CoA hydratase/isomerase family.</text>
</comment>
<dbReference type="GO" id="GO:0016829">
    <property type="term" value="F:lyase activity"/>
    <property type="evidence" value="ECO:0007669"/>
    <property type="project" value="UniProtKB-KW"/>
</dbReference>
<protein>
    <submittedName>
        <fullName evidence="4">Enoyl-CoA hydratase/carnithine racemase</fullName>
    </submittedName>
</protein>
<accession>A0A7W8P703</accession>
<dbReference type="CDD" id="cd06558">
    <property type="entry name" value="crotonase-like"/>
    <property type="match status" value="1"/>
</dbReference>